<feature type="domain" description="Macro" evidence="2">
    <location>
        <begin position="369"/>
        <end position="528"/>
    </location>
</feature>
<dbReference type="AlphaFoldDB" id="A0AAV0VJA3"/>
<dbReference type="PROSITE" id="PS51154">
    <property type="entry name" value="MACRO"/>
    <property type="match status" value="1"/>
</dbReference>
<feature type="compositionally biased region" description="Basic and acidic residues" evidence="1">
    <location>
        <begin position="101"/>
        <end position="117"/>
    </location>
</feature>
<gene>
    <name evidence="3" type="ORF">MEUPH1_LOCUS188</name>
</gene>
<feature type="compositionally biased region" description="Basic and acidic residues" evidence="1">
    <location>
        <begin position="282"/>
        <end position="303"/>
    </location>
</feature>
<sequence>MDKMDKKKSSQTKRNIVESTDNKKKDVKKNQVKDKKQGKKDKPSDDEDNTNQGGNQSFCEDQKDSKNIICEKDLEPKSLDHDNEEGWCVQRNKKKTSHQNLSEEQKYHKNVEQKSKLSDSNSKQKKTHDINNIDSHEDEDTHKSVTKKGKRRRDKKKKNSQEQKNISDIDNIFNQTKVHDGNGNNINAHKENTQNLSNDDLAGRRDKKKKKNSQEHTDISDMDSSIDTFNQTKVHDGNGYNINLHEEETKNVSVNNDSKGQRNKNKNENSQKKVHGKNNINLHEDLLHSSVNEDSKVRRDDKKNKKTSHQSLSGEQKSHKNVQKQNKWPEKDCIDDNMKQAHDRKIDSHKDTRKSEGAERPRDKYKNNNGQKQSRFSDACILKEIDEDIFKLSKEYSLAHCVAEDLRMGAGIAVDFKNIFGGVGKLVDQKLKIGDVGIVKRHDQYAFYLITKKTSNGKPTMITMEKALHSLLNKMKEYNLTKLGIPTIGCGLDRLDWSDTKSLINKIFSGSGIQITVCIPSKLLDSKKPPRLTVYITPKNLWEMEAETIIILFIDLEKTCNENWTDHIVDKVDAKYPFKKNLLSDIRNKKPNPGDITEYNVKNEYIICIFTTENTYYGSLENGFKTIQKKYKEYKYLAIQSDLIDYPSDNFQRISWIVLISRSVIHSSELWLCGDAKQNNYKVNYDEYCKNVLPMNNSFQYNSPNQKYNRYNDDRRSNFNTKETSNQH</sequence>
<name>A0AAV0VJA3_9HEMI</name>
<dbReference type="Proteomes" id="UP001160148">
    <property type="component" value="Unassembled WGS sequence"/>
</dbReference>
<feature type="region of interest" description="Disordered" evidence="1">
    <location>
        <begin position="1"/>
        <end position="372"/>
    </location>
</feature>
<dbReference type="GO" id="GO:0140291">
    <property type="term" value="P:peptidyl-glutamate ADP-deribosylation"/>
    <property type="evidence" value="ECO:0007669"/>
    <property type="project" value="TreeGrafter"/>
</dbReference>
<feature type="compositionally biased region" description="Basic and acidic residues" evidence="1">
    <location>
        <begin position="327"/>
        <end position="366"/>
    </location>
</feature>
<feature type="compositionally biased region" description="Polar residues" evidence="1">
    <location>
        <begin position="718"/>
        <end position="728"/>
    </location>
</feature>
<feature type="compositionally biased region" description="Basic and acidic residues" evidence="1">
    <location>
        <begin position="60"/>
        <end position="81"/>
    </location>
</feature>
<feature type="compositionally biased region" description="Polar residues" evidence="1">
    <location>
        <begin position="50"/>
        <end position="59"/>
    </location>
</feature>
<dbReference type="CDD" id="cd02901">
    <property type="entry name" value="Macro_Poa1p-like"/>
    <property type="match status" value="1"/>
</dbReference>
<accession>A0AAV0VJA3</accession>
<evidence type="ECO:0000313" key="3">
    <source>
        <dbReference type="EMBL" id="CAI6342851.1"/>
    </source>
</evidence>
<evidence type="ECO:0000256" key="1">
    <source>
        <dbReference type="SAM" id="MobiDB-lite"/>
    </source>
</evidence>
<feature type="compositionally biased region" description="Polar residues" evidence="1">
    <location>
        <begin position="168"/>
        <end position="198"/>
    </location>
</feature>
<feature type="compositionally biased region" description="Basic and acidic residues" evidence="1">
    <location>
        <begin position="127"/>
        <end position="143"/>
    </location>
</feature>
<reference evidence="3 4" key="1">
    <citation type="submission" date="2023-01" db="EMBL/GenBank/DDBJ databases">
        <authorList>
            <person name="Whitehead M."/>
        </authorList>
    </citation>
    <scope>NUCLEOTIDE SEQUENCE [LARGE SCALE GENOMIC DNA]</scope>
</reference>
<feature type="region of interest" description="Disordered" evidence="1">
    <location>
        <begin position="704"/>
        <end position="728"/>
    </location>
</feature>
<dbReference type="InterPro" id="IPR043472">
    <property type="entry name" value="Macro_dom-like"/>
</dbReference>
<protein>
    <recommendedName>
        <fullName evidence="2">Macro domain-containing protein</fullName>
    </recommendedName>
</protein>
<dbReference type="InterPro" id="IPR050892">
    <property type="entry name" value="ADP-ribose_metab_enzymes"/>
</dbReference>
<dbReference type="PANTHER" id="PTHR12521">
    <property type="entry name" value="PROTEIN C6ORF130"/>
    <property type="match status" value="1"/>
</dbReference>
<dbReference type="SUPFAM" id="SSF52949">
    <property type="entry name" value="Macro domain-like"/>
    <property type="match status" value="1"/>
</dbReference>
<dbReference type="EMBL" id="CARXXK010000001">
    <property type="protein sequence ID" value="CAI6342851.1"/>
    <property type="molecule type" value="Genomic_DNA"/>
</dbReference>
<feature type="compositionally biased region" description="Basic residues" evidence="1">
    <location>
        <begin position="144"/>
        <end position="158"/>
    </location>
</feature>
<feature type="compositionally biased region" description="Basic and acidic residues" evidence="1">
    <location>
        <begin position="20"/>
        <end position="43"/>
    </location>
</feature>
<keyword evidence="4" id="KW-1185">Reference proteome</keyword>
<comment type="caution">
    <text evidence="3">The sequence shown here is derived from an EMBL/GenBank/DDBJ whole genome shotgun (WGS) entry which is preliminary data.</text>
</comment>
<evidence type="ECO:0000313" key="4">
    <source>
        <dbReference type="Proteomes" id="UP001160148"/>
    </source>
</evidence>
<dbReference type="InterPro" id="IPR002589">
    <property type="entry name" value="Macro_dom"/>
</dbReference>
<dbReference type="PANTHER" id="PTHR12521:SF0">
    <property type="entry name" value="ADP-RIBOSE GLYCOHYDROLASE OARD1"/>
    <property type="match status" value="1"/>
</dbReference>
<organism evidence="3 4">
    <name type="scientific">Macrosiphum euphorbiae</name>
    <name type="common">potato aphid</name>
    <dbReference type="NCBI Taxonomy" id="13131"/>
    <lineage>
        <taxon>Eukaryota</taxon>
        <taxon>Metazoa</taxon>
        <taxon>Ecdysozoa</taxon>
        <taxon>Arthropoda</taxon>
        <taxon>Hexapoda</taxon>
        <taxon>Insecta</taxon>
        <taxon>Pterygota</taxon>
        <taxon>Neoptera</taxon>
        <taxon>Paraneoptera</taxon>
        <taxon>Hemiptera</taxon>
        <taxon>Sternorrhyncha</taxon>
        <taxon>Aphidomorpha</taxon>
        <taxon>Aphidoidea</taxon>
        <taxon>Aphididae</taxon>
        <taxon>Macrosiphini</taxon>
        <taxon>Macrosiphum</taxon>
    </lineage>
</organism>
<proteinExistence type="predicted"/>
<dbReference type="Gene3D" id="3.40.220.10">
    <property type="entry name" value="Leucine Aminopeptidase, subunit E, domain 1"/>
    <property type="match status" value="1"/>
</dbReference>
<evidence type="ECO:0000259" key="2">
    <source>
        <dbReference type="PROSITE" id="PS51154"/>
    </source>
</evidence>